<dbReference type="AlphaFoldDB" id="A0A060S8V0"/>
<dbReference type="STRING" id="5643.A0A060S8V0"/>
<gene>
    <name evidence="3" type="ORF">BN946_scf184779.g4</name>
</gene>
<comment type="caution">
    <text evidence="3">The sequence shown here is derived from an EMBL/GenBank/DDBJ whole genome shotgun (WGS) entry which is preliminary data.</text>
</comment>
<dbReference type="OMA" id="HICEWST"/>
<dbReference type="EMBL" id="CCBP010000091">
    <property type="protein sequence ID" value="CDO70681.1"/>
    <property type="molecule type" value="Genomic_DNA"/>
</dbReference>
<name>A0A060S8V0_PYCCI</name>
<evidence type="ECO:0000259" key="2">
    <source>
        <dbReference type="Pfam" id="PF20149"/>
    </source>
</evidence>
<protein>
    <recommendedName>
        <fullName evidence="2">DUF6532 domain-containing protein</fullName>
    </recommendedName>
</protein>
<dbReference type="Pfam" id="PF20149">
    <property type="entry name" value="DUF6532"/>
    <property type="match status" value="1"/>
</dbReference>
<dbReference type="HOGENOM" id="CLU_1338112_0_0_1"/>
<feature type="domain" description="DUF6532" evidence="2">
    <location>
        <begin position="13"/>
        <end position="126"/>
    </location>
</feature>
<dbReference type="InterPro" id="IPR045341">
    <property type="entry name" value="DUF6532"/>
</dbReference>
<dbReference type="OrthoDB" id="3268768at2759"/>
<evidence type="ECO:0000313" key="3">
    <source>
        <dbReference type="EMBL" id="CDO70681.1"/>
    </source>
</evidence>
<feature type="compositionally biased region" description="Basic and acidic residues" evidence="1">
    <location>
        <begin position="196"/>
        <end position="205"/>
    </location>
</feature>
<proteinExistence type="predicted"/>
<reference evidence="3" key="1">
    <citation type="submission" date="2014-01" db="EMBL/GenBank/DDBJ databases">
        <title>The genome of the white-rot fungus Pycnoporus cinnabarinus: a basidiomycete model with a versatile arsenal for lignocellulosic biomass breakdown.</title>
        <authorList>
            <person name="Levasseur A."/>
            <person name="Lomascolo A."/>
            <person name="Ruiz-Duenas F.J."/>
            <person name="Uzan E."/>
            <person name="Piumi F."/>
            <person name="Kues U."/>
            <person name="Ram A.F.J."/>
            <person name="Murat C."/>
            <person name="Haon M."/>
            <person name="Benoit I."/>
            <person name="Arfi Y."/>
            <person name="Chevret D."/>
            <person name="Drula E."/>
            <person name="Kwon M.J."/>
            <person name="Gouret P."/>
            <person name="Lesage-Meessen L."/>
            <person name="Lombard V."/>
            <person name="Mariette J."/>
            <person name="Noirot C."/>
            <person name="Park J."/>
            <person name="Patyshakuliyeva A."/>
            <person name="Wieneger R.A.B."/>
            <person name="Wosten H.A.B."/>
            <person name="Martin F."/>
            <person name="Coutinho P.M."/>
            <person name="de Vries R."/>
            <person name="Martinez A.T."/>
            <person name="Klopp C."/>
            <person name="Pontarotti P."/>
            <person name="Henrissat B."/>
            <person name="Record E."/>
        </authorList>
    </citation>
    <scope>NUCLEOTIDE SEQUENCE [LARGE SCALE GENOMIC DNA]</scope>
    <source>
        <strain evidence="3">BRFM137</strain>
    </source>
</reference>
<organism evidence="3 4">
    <name type="scientific">Pycnoporus cinnabarinus</name>
    <name type="common">Cinnabar-red polypore</name>
    <name type="synonym">Trametes cinnabarina</name>
    <dbReference type="NCBI Taxonomy" id="5643"/>
    <lineage>
        <taxon>Eukaryota</taxon>
        <taxon>Fungi</taxon>
        <taxon>Dikarya</taxon>
        <taxon>Basidiomycota</taxon>
        <taxon>Agaricomycotina</taxon>
        <taxon>Agaricomycetes</taxon>
        <taxon>Polyporales</taxon>
        <taxon>Polyporaceae</taxon>
        <taxon>Trametes</taxon>
    </lineage>
</organism>
<feature type="region of interest" description="Disordered" evidence="1">
    <location>
        <begin position="172"/>
        <end position="205"/>
    </location>
</feature>
<evidence type="ECO:0000256" key="1">
    <source>
        <dbReference type="SAM" id="MobiDB-lite"/>
    </source>
</evidence>
<evidence type="ECO:0000313" key="4">
    <source>
        <dbReference type="Proteomes" id="UP000029665"/>
    </source>
</evidence>
<dbReference type="Proteomes" id="UP000029665">
    <property type="component" value="Unassembled WGS sequence"/>
</dbReference>
<sequence>MPRENRAGSTTSNERFNESLHRTLTDDGTFHYKDINTSTGIRSGFSENRFIPQVVQLAFFPNVRHGIGYKYSSMFNPIPVETVAFVLTVIHASIDEWSSGHQVSASFTEAAHAKFYRGIMDNLNKWAEANPSAWLNIHTKWYKRAFRTGGGVNPMQADVHISKAAMTAARAELGRRTGLTDSEDDGDDGAGSNADNNRDTAQDGE</sequence>
<keyword evidence="4" id="KW-1185">Reference proteome</keyword>
<accession>A0A060S8V0</accession>